<sequence>MQRTAQPSRVHAAISRAAQRTGVDFDYLWNQARVESSLDPGAKAPTSSASGLYQFIEQSWLGVINKHGAAHGYGWAADQITQRGDGRYVVSDPDARRAILALRYDPDAAAVMAGEFAADNADTLSGALGRHPNATDLYFAHFLGAGGASRFLRAAGENPDASAAALFPREAGANRSIFYHRSGASRSLGEVYALMARKLGTDSEAPAAPMGEPGLRLTRTLPGEAEDASPRTDALSAPLVTAMAERTGFDVLRPNPQSARLAYMMVVSTLDG</sequence>
<dbReference type="Proteomes" id="UP000286100">
    <property type="component" value="Unassembled WGS sequence"/>
</dbReference>
<comment type="caution">
    <text evidence="1">The sequence shown here is derived from an EMBL/GenBank/DDBJ whole genome shotgun (WGS) entry which is preliminary data.</text>
</comment>
<dbReference type="OrthoDB" id="8477976at2"/>
<keyword evidence="2" id="KW-1185">Reference proteome</keyword>
<dbReference type="Gene3D" id="1.10.530.10">
    <property type="match status" value="1"/>
</dbReference>
<dbReference type="EMBL" id="QYUM01000002">
    <property type="protein sequence ID" value="RJF94188.1"/>
    <property type="molecule type" value="Genomic_DNA"/>
</dbReference>
<dbReference type="InterPro" id="IPR023346">
    <property type="entry name" value="Lysozyme-like_dom_sf"/>
</dbReference>
<dbReference type="SUPFAM" id="SSF53955">
    <property type="entry name" value="Lysozyme-like"/>
    <property type="match status" value="1"/>
</dbReference>
<organism evidence="1 2">
    <name type="scientific">Sphingomonas cavernae</name>
    <dbReference type="NCBI Taxonomy" id="2320861"/>
    <lineage>
        <taxon>Bacteria</taxon>
        <taxon>Pseudomonadati</taxon>
        <taxon>Pseudomonadota</taxon>
        <taxon>Alphaproteobacteria</taxon>
        <taxon>Sphingomonadales</taxon>
        <taxon>Sphingomonadaceae</taxon>
        <taxon>Sphingomonas</taxon>
    </lineage>
</organism>
<proteinExistence type="predicted"/>
<evidence type="ECO:0008006" key="3">
    <source>
        <dbReference type="Google" id="ProtNLM"/>
    </source>
</evidence>
<reference evidence="1 2" key="1">
    <citation type="submission" date="2018-09" db="EMBL/GenBank/DDBJ databases">
        <authorList>
            <person name="Zhu H."/>
        </authorList>
    </citation>
    <scope>NUCLEOTIDE SEQUENCE [LARGE SCALE GENOMIC DNA]</scope>
    <source>
        <strain evidence="1 2">K2R01-6</strain>
    </source>
</reference>
<protein>
    <recommendedName>
        <fullName evidence="3">Lytic transglycosylase domain-containing protein</fullName>
    </recommendedName>
</protein>
<evidence type="ECO:0000313" key="1">
    <source>
        <dbReference type="EMBL" id="RJF94188.1"/>
    </source>
</evidence>
<evidence type="ECO:0000313" key="2">
    <source>
        <dbReference type="Proteomes" id="UP000286100"/>
    </source>
</evidence>
<name>A0A418WSF8_9SPHN</name>
<gene>
    <name evidence="1" type="ORF">D3876_02515</name>
</gene>
<accession>A0A418WSF8</accession>
<dbReference type="AlphaFoldDB" id="A0A418WSF8"/>